<organism evidence="1">
    <name type="scientific">marine sediment metagenome</name>
    <dbReference type="NCBI Taxonomy" id="412755"/>
    <lineage>
        <taxon>unclassified sequences</taxon>
        <taxon>metagenomes</taxon>
        <taxon>ecological metagenomes</taxon>
    </lineage>
</organism>
<proteinExistence type="predicted"/>
<accession>X1RPP6</accession>
<evidence type="ECO:0000313" key="1">
    <source>
        <dbReference type="EMBL" id="GAI57464.1"/>
    </source>
</evidence>
<protein>
    <submittedName>
        <fullName evidence="1">Uncharacterized protein</fullName>
    </submittedName>
</protein>
<sequence length="58" mass="6335">GEPGLTFLIDRPPLSELTYEHQGVNPSSKEGFIGIHIADSGDDTLIEKRCFYGDVMPA</sequence>
<dbReference type="AlphaFoldDB" id="X1RPP6"/>
<reference evidence="1" key="1">
    <citation type="journal article" date="2014" name="Front. Microbiol.">
        <title>High frequency of phylogenetically diverse reductive dehalogenase-homologous genes in deep subseafloor sedimentary metagenomes.</title>
        <authorList>
            <person name="Kawai M."/>
            <person name="Futagami T."/>
            <person name="Toyoda A."/>
            <person name="Takaki Y."/>
            <person name="Nishi S."/>
            <person name="Hori S."/>
            <person name="Arai W."/>
            <person name="Tsubouchi T."/>
            <person name="Morono Y."/>
            <person name="Uchiyama I."/>
            <person name="Ito T."/>
            <person name="Fujiyama A."/>
            <person name="Inagaki F."/>
            <person name="Takami H."/>
        </authorList>
    </citation>
    <scope>NUCLEOTIDE SEQUENCE</scope>
    <source>
        <strain evidence="1">Expedition CK06-06</strain>
    </source>
</reference>
<feature type="non-terminal residue" evidence="1">
    <location>
        <position position="1"/>
    </location>
</feature>
<dbReference type="EMBL" id="BARV01036835">
    <property type="protein sequence ID" value="GAI57464.1"/>
    <property type="molecule type" value="Genomic_DNA"/>
</dbReference>
<name>X1RPP6_9ZZZZ</name>
<gene>
    <name evidence="1" type="ORF">S06H3_57124</name>
</gene>
<comment type="caution">
    <text evidence="1">The sequence shown here is derived from an EMBL/GenBank/DDBJ whole genome shotgun (WGS) entry which is preliminary data.</text>
</comment>